<evidence type="ECO:0000256" key="1">
    <source>
        <dbReference type="SAM" id="MobiDB-lite"/>
    </source>
</evidence>
<reference evidence="2" key="1">
    <citation type="journal article" date="2019" name="bioRxiv">
        <title>The Genome of the Zebra Mussel, Dreissena polymorpha: A Resource for Invasive Species Research.</title>
        <authorList>
            <person name="McCartney M.A."/>
            <person name="Auch B."/>
            <person name="Kono T."/>
            <person name="Mallez S."/>
            <person name="Zhang Y."/>
            <person name="Obille A."/>
            <person name="Becker A."/>
            <person name="Abrahante J.E."/>
            <person name="Garbe J."/>
            <person name="Badalamenti J.P."/>
            <person name="Herman A."/>
            <person name="Mangelson H."/>
            <person name="Liachko I."/>
            <person name="Sullivan S."/>
            <person name="Sone E.D."/>
            <person name="Koren S."/>
            <person name="Silverstein K.A.T."/>
            <person name="Beckman K.B."/>
            <person name="Gohl D.M."/>
        </authorList>
    </citation>
    <scope>NUCLEOTIDE SEQUENCE</scope>
    <source>
        <strain evidence="2">Duluth1</strain>
        <tissue evidence="2">Whole animal</tissue>
    </source>
</reference>
<evidence type="ECO:0000313" key="3">
    <source>
        <dbReference type="Proteomes" id="UP000828390"/>
    </source>
</evidence>
<protein>
    <submittedName>
        <fullName evidence="2">Uncharacterized protein</fullName>
    </submittedName>
</protein>
<feature type="region of interest" description="Disordered" evidence="1">
    <location>
        <begin position="1"/>
        <end position="62"/>
    </location>
</feature>
<dbReference type="AlphaFoldDB" id="A0A9D4LWS9"/>
<comment type="caution">
    <text evidence="2">The sequence shown here is derived from an EMBL/GenBank/DDBJ whole genome shotgun (WGS) entry which is preliminary data.</text>
</comment>
<name>A0A9D4LWS9_DREPO</name>
<dbReference type="EMBL" id="JAIWYP010000002">
    <property type="protein sequence ID" value="KAH3865152.1"/>
    <property type="molecule type" value="Genomic_DNA"/>
</dbReference>
<keyword evidence="3" id="KW-1185">Reference proteome</keyword>
<organism evidence="2 3">
    <name type="scientific">Dreissena polymorpha</name>
    <name type="common">Zebra mussel</name>
    <name type="synonym">Mytilus polymorpha</name>
    <dbReference type="NCBI Taxonomy" id="45954"/>
    <lineage>
        <taxon>Eukaryota</taxon>
        <taxon>Metazoa</taxon>
        <taxon>Spiralia</taxon>
        <taxon>Lophotrochozoa</taxon>
        <taxon>Mollusca</taxon>
        <taxon>Bivalvia</taxon>
        <taxon>Autobranchia</taxon>
        <taxon>Heteroconchia</taxon>
        <taxon>Euheterodonta</taxon>
        <taxon>Imparidentia</taxon>
        <taxon>Neoheterodontei</taxon>
        <taxon>Myida</taxon>
        <taxon>Dreissenoidea</taxon>
        <taxon>Dreissenidae</taxon>
        <taxon>Dreissena</taxon>
    </lineage>
</organism>
<evidence type="ECO:0000313" key="2">
    <source>
        <dbReference type="EMBL" id="KAH3865152.1"/>
    </source>
</evidence>
<proteinExistence type="predicted"/>
<feature type="compositionally biased region" description="Basic residues" evidence="1">
    <location>
        <begin position="53"/>
        <end position="62"/>
    </location>
</feature>
<gene>
    <name evidence="2" type="ORF">DPMN_028191</name>
</gene>
<dbReference type="Proteomes" id="UP000828390">
    <property type="component" value="Unassembled WGS sequence"/>
</dbReference>
<reference evidence="2" key="2">
    <citation type="submission" date="2020-11" db="EMBL/GenBank/DDBJ databases">
        <authorList>
            <person name="McCartney M.A."/>
            <person name="Auch B."/>
            <person name="Kono T."/>
            <person name="Mallez S."/>
            <person name="Becker A."/>
            <person name="Gohl D.M."/>
            <person name="Silverstein K.A.T."/>
            <person name="Koren S."/>
            <person name="Bechman K.B."/>
            <person name="Herman A."/>
            <person name="Abrahante J.E."/>
            <person name="Garbe J."/>
        </authorList>
    </citation>
    <scope>NUCLEOTIDE SEQUENCE</scope>
    <source>
        <strain evidence="2">Duluth1</strain>
        <tissue evidence="2">Whole animal</tissue>
    </source>
</reference>
<accession>A0A9D4LWS9</accession>
<sequence length="62" mass="6960">MTENPRGLSKPAQQSPSVTRWDPPHQYVLVSGKYQGRGSPYEPARNQNGSLALRKHGFMNVH</sequence>